<dbReference type="RefSeq" id="WP_010311447.1">
    <property type="nucleotide sequence ID" value="NZ_CP171362.1"/>
</dbReference>
<comment type="caution">
    <text evidence="1">The sequence shown here is derived from an EMBL/GenBank/DDBJ whole genome shotgun (WGS) entry which is preliminary data.</text>
</comment>
<evidence type="ECO:0000313" key="1">
    <source>
        <dbReference type="EMBL" id="PKW17673.1"/>
    </source>
</evidence>
<name>A0A2N3Y429_SACSN</name>
<dbReference type="OrthoDB" id="477305at2"/>
<organism evidence="1 2">
    <name type="scientific">Saccharopolyspora spinosa</name>
    <dbReference type="NCBI Taxonomy" id="60894"/>
    <lineage>
        <taxon>Bacteria</taxon>
        <taxon>Bacillati</taxon>
        <taxon>Actinomycetota</taxon>
        <taxon>Actinomycetes</taxon>
        <taxon>Pseudonocardiales</taxon>
        <taxon>Pseudonocardiaceae</taxon>
        <taxon>Saccharopolyspora</taxon>
    </lineage>
</organism>
<gene>
    <name evidence="1" type="ORF">A8926_5672</name>
</gene>
<keyword evidence="2" id="KW-1185">Reference proteome</keyword>
<dbReference type="AlphaFoldDB" id="A0A2N3Y429"/>
<dbReference type="STRING" id="994479.GCA_000194155_05507"/>
<dbReference type="Proteomes" id="UP000233786">
    <property type="component" value="Unassembled WGS sequence"/>
</dbReference>
<protein>
    <submittedName>
        <fullName evidence="1">Uncharacterized protein</fullName>
    </submittedName>
</protein>
<reference evidence="1" key="1">
    <citation type="submission" date="2017-12" db="EMBL/GenBank/DDBJ databases">
        <title>Sequencing the genomes of 1000 Actinobacteria strains.</title>
        <authorList>
            <person name="Klenk H.-P."/>
        </authorList>
    </citation>
    <scope>NUCLEOTIDE SEQUENCE [LARGE SCALE GENOMIC DNA]</scope>
    <source>
        <strain evidence="1">DSM 44228</strain>
    </source>
</reference>
<proteinExistence type="predicted"/>
<accession>A0A2N3Y429</accession>
<sequence>MLVLYQLLRMAMVTAVETSPGTDPDRASFTTALETARDQLTAACGICPAGPVDLLGAIGRAVLDTLLPTRRPRYSARKLKSSTSRYHHRDDDRPEHTTTITAIDIALHAPNSHPAKRNRRQSPTRRDRVTAIMNTGPHRAWHGRQLAEPEVAGRFVGRLVRRFV</sequence>
<dbReference type="EMBL" id="PJNB01000001">
    <property type="protein sequence ID" value="PKW17673.1"/>
    <property type="molecule type" value="Genomic_DNA"/>
</dbReference>
<evidence type="ECO:0000313" key="2">
    <source>
        <dbReference type="Proteomes" id="UP000233786"/>
    </source>
</evidence>